<comment type="caution">
    <text evidence="1">The sequence shown here is derived from an EMBL/GenBank/DDBJ whole genome shotgun (WGS) entry which is preliminary data.</text>
</comment>
<sequence>MKLILLLITGCLAFTTAFGQRLHISYTYCHCLETEASADSVKLKRCFDKVLATELRKQKNERQKLELAAMVDIDLQKTCAEYARLHHKLNPPKGDWEIIKTNPKSNLAKNACKQLATHQNLFYLEDNGDTTRVNLANGIWKETVGKKKHLSLLDFKPRKNGEFVLVFQGSTNPGINRSSSPGDQYKYRLVAKTPTYYIATTSHGSVVYQFKLYYN</sequence>
<keyword evidence="2" id="KW-1185">Reference proteome</keyword>
<organism evidence="1 2">
    <name type="scientific">Adhaeribacter terreus</name>
    <dbReference type="NCBI Taxonomy" id="529703"/>
    <lineage>
        <taxon>Bacteria</taxon>
        <taxon>Pseudomonadati</taxon>
        <taxon>Bacteroidota</taxon>
        <taxon>Cytophagia</taxon>
        <taxon>Cytophagales</taxon>
        <taxon>Hymenobacteraceae</taxon>
        <taxon>Adhaeribacter</taxon>
    </lineage>
</organism>
<proteinExistence type="predicted"/>
<reference evidence="2" key="1">
    <citation type="journal article" date="2019" name="Int. J. Syst. Evol. Microbiol.">
        <title>The Global Catalogue of Microorganisms (GCM) 10K type strain sequencing project: providing services to taxonomists for standard genome sequencing and annotation.</title>
        <authorList>
            <consortium name="The Broad Institute Genomics Platform"/>
            <consortium name="The Broad Institute Genome Sequencing Center for Infectious Disease"/>
            <person name="Wu L."/>
            <person name="Ma J."/>
        </authorList>
    </citation>
    <scope>NUCLEOTIDE SEQUENCE [LARGE SCALE GENOMIC DNA]</scope>
    <source>
        <strain evidence="2">KACC 12602</strain>
    </source>
</reference>
<evidence type="ECO:0000313" key="1">
    <source>
        <dbReference type="EMBL" id="MFC5271075.1"/>
    </source>
</evidence>
<gene>
    <name evidence="1" type="ORF">ACFPIB_10670</name>
</gene>
<dbReference type="Proteomes" id="UP001596161">
    <property type="component" value="Unassembled WGS sequence"/>
</dbReference>
<name>A0ABW0ED17_9BACT</name>
<evidence type="ECO:0000313" key="2">
    <source>
        <dbReference type="Proteomes" id="UP001596161"/>
    </source>
</evidence>
<dbReference type="RefSeq" id="WP_378017441.1">
    <property type="nucleotide sequence ID" value="NZ_JBHSKT010000005.1"/>
</dbReference>
<protein>
    <submittedName>
        <fullName evidence="1">Uncharacterized protein</fullName>
    </submittedName>
</protein>
<accession>A0ABW0ED17</accession>
<dbReference type="EMBL" id="JBHSKT010000005">
    <property type="protein sequence ID" value="MFC5271075.1"/>
    <property type="molecule type" value="Genomic_DNA"/>
</dbReference>